<name>A0A0G3BJP2_9BURK</name>
<organism evidence="4 5">
    <name type="scientific">Caldimonas brevitalea</name>
    <dbReference type="NCBI Taxonomy" id="413882"/>
    <lineage>
        <taxon>Bacteria</taxon>
        <taxon>Pseudomonadati</taxon>
        <taxon>Pseudomonadota</taxon>
        <taxon>Betaproteobacteria</taxon>
        <taxon>Burkholderiales</taxon>
        <taxon>Sphaerotilaceae</taxon>
        <taxon>Caldimonas</taxon>
    </lineage>
</organism>
<dbReference type="OrthoDB" id="9179585at2"/>
<keyword evidence="1 2" id="KW-0597">Phosphoprotein</keyword>
<gene>
    <name evidence="4" type="ORF">AAW51_1512</name>
</gene>
<dbReference type="Gene3D" id="3.40.50.2300">
    <property type="match status" value="1"/>
</dbReference>
<dbReference type="AlphaFoldDB" id="A0A0G3BJP2"/>
<feature type="modified residue" description="4-aspartylphosphate" evidence="2">
    <location>
        <position position="51"/>
    </location>
</feature>
<dbReference type="STRING" id="413882.AAW51_1512"/>
<sequence>MEFLVVEDDPVSRTLAAGMLKALGYAVRTAADGMEAISQCRMRAPDAVLMDVQMPVMDGLQTTRELRRLQGAGHLPWFPIIVASAFYTPADRAASFAAGVDGFVTKPLMLAKLGAEVFRVAQRSRPGGPSARP</sequence>
<evidence type="ECO:0000256" key="1">
    <source>
        <dbReference type="ARBA" id="ARBA00022553"/>
    </source>
</evidence>
<keyword evidence="5" id="KW-1185">Reference proteome</keyword>
<dbReference type="Pfam" id="PF00072">
    <property type="entry name" value="Response_reg"/>
    <property type="match status" value="1"/>
</dbReference>
<dbReference type="InterPro" id="IPR011006">
    <property type="entry name" value="CheY-like_superfamily"/>
</dbReference>
<evidence type="ECO:0000256" key="2">
    <source>
        <dbReference type="PROSITE-ProRule" id="PRU00169"/>
    </source>
</evidence>
<dbReference type="RefSeq" id="WP_047194113.1">
    <property type="nucleotide sequence ID" value="NZ_CP011371.1"/>
</dbReference>
<dbReference type="GO" id="GO:0000160">
    <property type="term" value="P:phosphorelay signal transduction system"/>
    <property type="evidence" value="ECO:0007669"/>
    <property type="project" value="InterPro"/>
</dbReference>
<feature type="domain" description="Response regulatory" evidence="3">
    <location>
        <begin position="2"/>
        <end position="121"/>
    </location>
</feature>
<dbReference type="PANTHER" id="PTHR45339">
    <property type="entry name" value="HYBRID SIGNAL TRANSDUCTION HISTIDINE KINASE J"/>
    <property type="match status" value="1"/>
</dbReference>
<dbReference type="KEGG" id="pbh:AAW51_1512"/>
<evidence type="ECO:0000313" key="5">
    <source>
        <dbReference type="Proteomes" id="UP000035352"/>
    </source>
</evidence>
<protein>
    <recommendedName>
        <fullName evidence="3">Response regulatory domain-containing protein</fullName>
    </recommendedName>
</protein>
<dbReference type="PANTHER" id="PTHR45339:SF5">
    <property type="entry name" value="HISTIDINE KINASE"/>
    <property type="match status" value="1"/>
</dbReference>
<dbReference type="SUPFAM" id="SSF52172">
    <property type="entry name" value="CheY-like"/>
    <property type="match status" value="1"/>
</dbReference>
<dbReference type="EMBL" id="CP011371">
    <property type="protein sequence ID" value="AKJ28203.1"/>
    <property type="molecule type" value="Genomic_DNA"/>
</dbReference>
<dbReference type="PROSITE" id="PS50110">
    <property type="entry name" value="RESPONSE_REGULATORY"/>
    <property type="match status" value="1"/>
</dbReference>
<proteinExistence type="predicted"/>
<accession>A0A0G3BJP2</accession>
<dbReference type="CDD" id="cd17546">
    <property type="entry name" value="REC_hyHK_CKI1_RcsC-like"/>
    <property type="match status" value="1"/>
</dbReference>
<dbReference type="SMART" id="SM00448">
    <property type="entry name" value="REC"/>
    <property type="match status" value="1"/>
</dbReference>
<dbReference type="Proteomes" id="UP000035352">
    <property type="component" value="Chromosome"/>
</dbReference>
<evidence type="ECO:0000313" key="4">
    <source>
        <dbReference type="EMBL" id="AKJ28203.1"/>
    </source>
</evidence>
<reference evidence="4 5" key="1">
    <citation type="submission" date="2015-05" db="EMBL/GenBank/DDBJ databases">
        <authorList>
            <person name="Tang B."/>
            <person name="Yu Y."/>
        </authorList>
    </citation>
    <scope>NUCLEOTIDE SEQUENCE [LARGE SCALE GENOMIC DNA]</scope>
    <source>
        <strain evidence="4 5">DSM 7029</strain>
    </source>
</reference>
<dbReference type="InterPro" id="IPR001789">
    <property type="entry name" value="Sig_transdc_resp-reg_receiver"/>
</dbReference>
<evidence type="ECO:0000259" key="3">
    <source>
        <dbReference type="PROSITE" id="PS50110"/>
    </source>
</evidence>